<keyword evidence="5" id="KW-0007">Acetylation</keyword>
<dbReference type="SMART" id="SM01250">
    <property type="entry name" value="KAT11"/>
    <property type="match status" value="1"/>
</dbReference>
<evidence type="ECO:0000256" key="4">
    <source>
        <dbReference type="ARBA" id="ARBA00022763"/>
    </source>
</evidence>
<dbReference type="EMBL" id="BLZA01000018">
    <property type="protein sequence ID" value="GHJ86456.1"/>
    <property type="molecule type" value="Genomic_DNA"/>
</dbReference>
<keyword evidence="3" id="KW-0808">Transferase</keyword>
<organism evidence="11 12">
    <name type="scientific">Naganishia liquefaciens</name>
    <dbReference type="NCBI Taxonomy" id="104408"/>
    <lineage>
        <taxon>Eukaryota</taxon>
        <taxon>Fungi</taxon>
        <taxon>Dikarya</taxon>
        <taxon>Basidiomycota</taxon>
        <taxon>Agaricomycotina</taxon>
        <taxon>Tremellomycetes</taxon>
        <taxon>Filobasidiales</taxon>
        <taxon>Filobasidiaceae</taxon>
        <taxon>Naganishia</taxon>
    </lineage>
</organism>
<comment type="subcellular location">
    <subcellularLocation>
        <location evidence="1">Nucleus</location>
    </subcellularLocation>
</comment>
<dbReference type="OrthoDB" id="3361892at2759"/>
<evidence type="ECO:0000256" key="6">
    <source>
        <dbReference type="ARBA" id="ARBA00023015"/>
    </source>
</evidence>
<dbReference type="GO" id="GO:0032931">
    <property type="term" value="F:histone H3K56 acetyltransferase activity"/>
    <property type="evidence" value="ECO:0007669"/>
    <property type="project" value="TreeGrafter"/>
</dbReference>
<dbReference type="EC" id="2.3.1.48" evidence="2"/>
<accession>A0A8H3YG80</accession>
<evidence type="ECO:0000256" key="7">
    <source>
        <dbReference type="ARBA" id="ARBA00023163"/>
    </source>
</evidence>
<dbReference type="InterPro" id="IPR016849">
    <property type="entry name" value="Rtt109"/>
</dbReference>
<feature type="compositionally biased region" description="Low complexity" evidence="10">
    <location>
        <begin position="375"/>
        <end position="389"/>
    </location>
</feature>
<dbReference type="PANTHER" id="PTHR31571:SF2">
    <property type="entry name" value="HISTONE ACETYLTRANSFERASE RTT109"/>
    <property type="match status" value="1"/>
</dbReference>
<reference evidence="11" key="1">
    <citation type="submission" date="2020-07" db="EMBL/GenBank/DDBJ databases">
        <title>Draft Genome Sequence of a Deep-Sea Yeast, Naganishia (Cryptococcus) liquefaciens strain N6.</title>
        <authorList>
            <person name="Han Y.W."/>
            <person name="Kajitani R."/>
            <person name="Morimoto H."/>
            <person name="Parhat M."/>
            <person name="Tsubouchi H."/>
            <person name="Bakenova O."/>
            <person name="Ogata M."/>
            <person name="Argunhan B."/>
            <person name="Aoki R."/>
            <person name="Kajiwara S."/>
            <person name="Itoh T."/>
            <person name="Iwasaki H."/>
        </authorList>
    </citation>
    <scope>NUCLEOTIDE SEQUENCE</scope>
    <source>
        <strain evidence="11">N6</strain>
    </source>
</reference>
<dbReference type="Proteomes" id="UP000620104">
    <property type="component" value="Unassembled WGS sequence"/>
</dbReference>
<keyword evidence="4" id="KW-0227">DNA damage</keyword>
<name>A0A8H3YG80_9TREE</name>
<dbReference type="GO" id="GO:0006355">
    <property type="term" value="P:regulation of DNA-templated transcription"/>
    <property type="evidence" value="ECO:0007669"/>
    <property type="project" value="InterPro"/>
</dbReference>
<feature type="region of interest" description="Disordered" evidence="10">
    <location>
        <begin position="332"/>
        <end position="404"/>
    </location>
</feature>
<comment type="catalytic activity">
    <reaction evidence="9">
        <text>L-lysyl-[histone] + acetyl-CoA = N(6)-acetyl-L-lysyl-[histone] + CoA + H(+)</text>
        <dbReference type="Rhea" id="RHEA:21992"/>
        <dbReference type="Rhea" id="RHEA-COMP:9845"/>
        <dbReference type="Rhea" id="RHEA-COMP:11338"/>
        <dbReference type="ChEBI" id="CHEBI:15378"/>
        <dbReference type="ChEBI" id="CHEBI:29969"/>
        <dbReference type="ChEBI" id="CHEBI:57287"/>
        <dbReference type="ChEBI" id="CHEBI:57288"/>
        <dbReference type="ChEBI" id="CHEBI:61930"/>
        <dbReference type="EC" id="2.3.1.48"/>
    </reaction>
    <physiologicalReaction direction="left-to-right" evidence="9">
        <dbReference type="Rhea" id="RHEA:21993"/>
    </physiologicalReaction>
</comment>
<dbReference type="InterPro" id="IPR051236">
    <property type="entry name" value="HAT_RTT109-like"/>
</dbReference>
<evidence type="ECO:0000256" key="5">
    <source>
        <dbReference type="ARBA" id="ARBA00022990"/>
    </source>
</evidence>
<dbReference type="InterPro" id="IPR013178">
    <property type="entry name" value="Histone_AcTrfase_Rtt109/CBP"/>
</dbReference>
<dbReference type="AlphaFoldDB" id="A0A8H3YG80"/>
<sequence length="570" mass="63460">MTSNGAIKGDPKRSMEYLIDHLQSALSASPITHPLTITVVESRCKSTTGLFPYVENPPKVGVQQVLVTISADIERDESLLSDTQETDRLLLCALEAYVYHVPSTSSCLVYISKVDSTGYSPDTLPETSSTDRTKRKRLPPTTYFLLKAFLSFYHPLPPSKSPRIRRLHHHKHAYVQLFARSANQYLFPNSILGGSKKVLGGIKLCKWWRRVFEEIALDLNQPSPEENEVHKTNLESYLTYYLPAYEHLEARSLLGISPTAAATATTMPQWLYLPPGDPSLNSLLFAPSPVKTVDDNADDHKPRPLAMLVPTFEDDPKARFLVELVINNPVGKLRTGRPKRAAPEQDDQQSEGTKRQRIDGKEQIDDAREVPQSVSGDQASSTDPSSSSAIKEIQEKRRTDERRLRQEDAAALASISWDNFWTRMGYRQECISGDVTGFFSMYVGLPPVFDKATAANENGQEGQSTEETAHQVSHPLFGRIAAALLNHDFANRTLAIEATRRFLDQTENIVVAEIGRDEWTTRCTARVEKNDAGRAFQDSSAQSLAQTSGANQAVPAVNVLQVKKKKKPAK</sequence>
<evidence type="ECO:0000256" key="10">
    <source>
        <dbReference type="SAM" id="MobiDB-lite"/>
    </source>
</evidence>
<evidence type="ECO:0000256" key="3">
    <source>
        <dbReference type="ARBA" id="ARBA00022679"/>
    </source>
</evidence>
<keyword evidence="6" id="KW-0805">Transcription regulation</keyword>
<comment type="caution">
    <text evidence="11">The sequence shown here is derived from an EMBL/GenBank/DDBJ whole genome shotgun (WGS) entry which is preliminary data.</text>
</comment>
<evidence type="ECO:0000256" key="1">
    <source>
        <dbReference type="ARBA" id="ARBA00004123"/>
    </source>
</evidence>
<keyword evidence="8" id="KW-0539">Nucleus</keyword>
<evidence type="ECO:0000313" key="11">
    <source>
        <dbReference type="EMBL" id="GHJ86456.1"/>
    </source>
</evidence>
<dbReference type="PANTHER" id="PTHR31571">
    <property type="entry name" value="ALTERED INHERITANCE OF MITOCHONDRIA PROTEIN 6"/>
    <property type="match status" value="1"/>
</dbReference>
<dbReference type="Pfam" id="PF08214">
    <property type="entry name" value="HAT_KAT11"/>
    <property type="match status" value="1"/>
</dbReference>
<proteinExistence type="predicted"/>
<evidence type="ECO:0000256" key="8">
    <source>
        <dbReference type="ARBA" id="ARBA00023242"/>
    </source>
</evidence>
<dbReference type="GO" id="GO:0005634">
    <property type="term" value="C:nucleus"/>
    <property type="evidence" value="ECO:0007669"/>
    <property type="project" value="UniProtKB-SubCell"/>
</dbReference>
<dbReference type="PROSITE" id="PS51728">
    <property type="entry name" value="RTT109_HAT"/>
    <property type="match status" value="1"/>
</dbReference>
<keyword evidence="12" id="KW-1185">Reference proteome</keyword>
<feature type="compositionally biased region" description="Basic and acidic residues" evidence="10">
    <location>
        <begin position="392"/>
        <end position="404"/>
    </location>
</feature>
<evidence type="ECO:0000313" key="12">
    <source>
        <dbReference type="Proteomes" id="UP000620104"/>
    </source>
</evidence>
<keyword evidence="7" id="KW-0804">Transcription</keyword>
<dbReference type="GO" id="GO:0006974">
    <property type="term" value="P:DNA damage response"/>
    <property type="evidence" value="ECO:0007669"/>
    <property type="project" value="UniProtKB-KW"/>
</dbReference>
<gene>
    <name evidence="11" type="ORF">NliqN6_2858</name>
</gene>
<evidence type="ECO:0000256" key="9">
    <source>
        <dbReference type="ARBA" id="ARBA00048940"/>
    </source>
</evidence>
<protein>
    <recommendedName>
        <fullName evidence="2">histone acetyltransferase</fullName>
        <ecNumber evidence="2">2.3.1.48</ecNumber>
    </recommendedName>
</protein>
<feature type="compositionally biased region" description="Basic and acidic residues" evidence="10">
    <location>
        <begin position="352"/>
        <end position="369"/>
    </location>
</feature>
<evidence type="ECO:0000256" key="2">
    <source>
        <dbReference type="ARBA" id="ARBA00013184"/>
    </source>
</evidence>